<dbReference type="AlphaFoldDB" id="M5IR94"/>
<sequence length="60" mass="7055">MTFKLPIDCKFNFPFDEFAAIVVKFEPISTKTSARAFQICSLLCKKSSKFYFALRFKYQI</sequence>
<name>M5IR94_9BACT</name>
<proteinExistence type="predicted"/>
<dbReference type="Proteomes" id="UP000011939">
    <property type="component" value="Unassembled WGS sequence"/>
</dbReference>
<comment type="caution">
    <text evidence="1">The sequence shown here is derived from an EMBL/GenBank/DDBJ whole genome shotgun (WGS) entry which is preliminary data.</text>
</comment>
<dbReference type="PATRIC" id="fig|1244083.3.peg.932"/>
<protein>
    <submittedName>
        <fullName evidence="1">Uncharacterized protein</fullName>
    </submittedName>
</protein>
<gene>
    <name evidence="1" type="ORF">CSUNSWCD_1689</name>
</gene>
<accession>M5IR94</accession>
<evidence type="ECO:0000313" key="2">
    <source>
        <dbReference type="Proteomes" id="UP000011939"/>
    </source>
</evidence>
<organism evidence="1 2">
    <name type="scientific">Campylobacter showae CSUNSWCD</name>
    <dbReference type="NCBI Taxonomy" id="1244083"/>
    <lineage>
        <taxon>Bacteria</taxon>
        <taxon>Pseudomonadati</taxon>
        <taxon>Campylobacterota</taxon>
        <taxon>Epsilonproteobacteria</taxon>
        <taxon>Campylobacterales</taxon>
        <taxon>Campylobacteraceae</taxon>
        <taxon>Campylobacter</taxon>
    </lineage>
</organism>
<dbReference type="EMBL" id="AMZQ01000005">
    <property type="protein sequence ID" value="EKU11651.1"/>
    <property type="molecule type" value="Genomic_DNA"/>
</dbReference>
<evidence type="ECO:0000313" key="1">
    <source>
        <dbReference type="EMBL" id="EKU11651.1"/>
    </source>
</evidence>
<dbReference type="STRING" id="1244083.CSUNSWCD_1689"/>
<reference evidence="1 2" key="1">
    <citation type="journal article" date="2013" name="Genome Announc.">
        <title>Genome Sequence of Campylobacter showae UNSWCD, Isolated from a Patient with Crohn's Disease.</title>
        <authorList>
            <person name="Tay A.P."/>
            <person name="Kaakoush N.O."/>
            <person name="Deshpande N.P."/>
            <person name="Chen Z."/>
            <person name="Mitchell H."/>
            <person name="Wilkins M.R."/>
        </authorList>
    </citation>
    <scope>NUCLEOTIDE SEQUENCE [LARGE SCALE GENOMIC DNA]</scope>
    <source>
        <strain evidence="1 2">CSUNSWCD</strain>
    </source>
</reference>